<dbReference type="PROSITE" id="PS00600">
    <property type="entry name" value="AA_TRANSFER_CLASS_3"/>
    <property type="match status" value="1"/>
</dbReference>
<comment type="caution">
    <text evidence="6">The sequence shown here is derived from an EMBL/GenBank/DDBJ whole genome shotgun (WGS) entry which is preliminary data.</text>
</comment>
<comment type="pathway">
    <text evidence="5">Amino-acid biosynthesis; L-arginine biosynthesis; N(2)-acetyl-L-ornithine from L-glutamate: step 4/4.</text>
</comment>
<feature type="binding site" evidence="5">
    <location>
        <begin position="221"/>
        <end position="224"/>
    </location>
    <ligand>
        <name>pyridoxal 5'-phosphate</name>
        <dbReference type="ChEBI" id="CHEBI:597326"/>
    </ligand>
</feature>
<dbReference type="PANTHER" id="PTHR11986:SF79">
    <property type="entry name" value="ACETYLORNITHINE AMINOTRANSFERASE, MITOCHONDRIAL"/>
    <property type="match status" value="1"/>
</dbReference>
<feature type="binding site" evidence="5">
    <location>
        <position position="136"/>
    </location>
    <ligand>
        <name>pyridoxal 5'-phosphate</name>
        <dbReference type="ChEBI" id="CHEBI:597326"/>
    </ligand>
</feature>
<dbReference type="RefSeq" id="WP_212903235.1">
    <property type="nucleotide sequence ID" value="NZ_BOPZ01000007.1"/>
</dbReference>
<dbReference type="EMBL" id="BOPZ01000007">
    <property type="protein sequence ID" value="GIM28510.1"/>
    <property type="molecule type" value="Genomic_DNA"/>
</dbReference>
<dbReference type="InterPro" id="IPR015421">
    <property type="entry name" value="PyrdxlP-dep_Trfase_major"/>
</dbReference>
<name>A0A919RZS2_9CLOT</name>
<dbReference type="PANTHER" id="PTHR11986">
    <property type="entry name" value="AMINOTRANSFERASE CLASS III"/>
    <property type="match status" value="1"/>
</dbReference>
<dbReference type="GO" id="GO:0030170">
    <property type="term" value="F:pyridoxal phosphate binding"/>
    <property type="evidence" value="ECO:0007669"/>
    <property type="project" value="InterPro"/>
</dbReference>
<organism evidence="6 7">
    <name type="scientific">Clostridium polyendosporum</name>
    <dbReference type="NCBI Taxonomy" id="69208"/>
    <lineage>
        <taxon>Bacteria</taxon>
        <taxon>Bacillati</taxon>
        <taxon>Bacillota</taxon>
        <taxon>Clostridia</taxon>
        <taxon>Eubacteriales</taxon>
        <taxon>Clostridiaceae</taxon>
        <taxon>Clostridium</taxon>
    </lineage>
</organism>
<feature type="modified residue" description="N6-(pyridoxal phosphate)lysine" evidence="5">
    <location>
        <position position="250"/>
    </location>
</feature>
<dbReference type="Gene3D" id="3.90.1150.10">
    <property type="entry name" value="Aspartate Aminotransferase, domain 1"/>
    <property type="match status" value="1"/>
</dbReference>
<dbReference type="GO" id="GO:0042802">
    <property type="term" value="F:identical protein binding"/>
    <property type="evidence" value="ECO:0007669"/>
    <property type="project" value="TreeGrafter"/>
</dbReference>
<dbReference type="InterPro" id="IPR049704">
    <property type="entry name" value="Aminotrans_3_PPA_site"/>
</dbReference>
<feature type="binding site" evidence="5">
    <location>
        <position position="278"/>
    </location>
    <ligand>
        <name>N(2)-acetyl-L-ornithine</name>
        <dbReference type="ChEBI" id="CHEBI:57805"/>
    </ligand>
</feature>
<comment type="subcellular location">
    <subcellularLocation>
        <location evidence="5">Cytoplasm</location>
    </subcellularLocation>
</comment>
<dbReference type="CDD" id="cd00610">
    <property type="entry name" value="OAT_like"/>
    <property type="match status" value="1"/>
</dbReference>
<comment type="catalytic activity">
    <reaction evidence="5">
        <text>N(2)-acetyl-L-ornithine + 2-oxoglutarate = N-acetyl-L-glutamate 5-semialdehyde + L-glutamate</text>
        <dbReference type="Rhea" id="RHEA:18049"/>
        <dbReference type="ChEBI" id="CHEBI:16810"/>
        <dbReference type="ChEBI" id="CHEBI:29123"/>
        <dbReference type="ChEBI" id="CHEBI:29985"/>
        <dbReference type="ChEBI" id="CHEBI:57805"/>
        <dbReference type="EC" id="2.6.1.11"/>
    </reaction>
</comment>
<dbReference type="Proteomes" id="UP000679179">
    <property type="component" value="Unassembled WGS sequence"/>
</dbReference>
<feature type="binding site" evidence="5">
    <location>
        <position position="139"/>
    </location>
    <ligand>
        <name>N(2)-acetyl-L-ornithine</name>
        <dbReference type="ChEBI" id="CHEBI:57805"/>
    </ligand>
</feature>
<reference evidence="6" key="1">
    <citation type="submission" date="2021-03" db="EMBL/GenBank/DDBJ databases">
        <title>Taxonomic study of Clostridium polyendosporum from meadow-gley soil under rice.</title>
        <authorList>
            <person name="Kobayashi H."/>
            <person name="Tanizawa Y."/>
            <person name="Yagura M."/>
        </authorList>
    </citation>
    <scope>NUCLEOTIDE SEQUENCE</scope>
    <source>
        <strain evidence="6">JCM 30710</strain>
    </source>
</reference>
<dbReference type="InterPro" id="IPR005814">
    <property type="entry name" value="Aminotrans_3"/>
</dbReference>
<evidence type="ECO:0000313" key="7">
    <source>
        <dbReference type="Proteomes" id="UP000679179"/>
    </source>
</evidence>
<keyword evidence="2 5" id="KW-0028">Amino-acid biosynthesis</keyword>
<evidence type="ECO:0000256" key="5">
    <source>
        <dbReference type="HAMAP-Rule" id="MF_01107"/>
    </source>
</evidence>
<dbReference type="Gene3D" id="3.40.640.10">
    <property type="entry name" value="Type I PLP-dependent aspartate aminotransferase-like (Major domain)"/>
    <property type="match status" value="1"/>
</dbReference>
<dbReference type="Pfam" id="PF00202">
    <property type="entry name" value="Aminotran_3"/>
    <property type="match status" value="1"/>
</dbReference>
<dbReference type="PIRSF" id="PIRSF000521">
    <property type="entry name" value="Transaminase_4ab_Lys_Orn"/>
    <property type="match status" value="1"/>
</dbReference>
<evidence type="ECO:0000256" key="1">
    <source>
        <dbReference type="ARBA" id="ARBA00022576"/>
    </source>
</evidence>
<dbReference type="GO" id="GO:0005737">
    <property type="term" value="C:cytoplasm"/>
    <property type="evidence" value="ECO:0007669"/>
    <property type="project" value="UniProtKB-SubCell"/>
</dbReference>
<dbReference type="AlphaFoldDB" id="A0A919RZS2"/>
<comment type="miscellaneous">
    <text evidence="5">May also have succinyldiaminopimelate aminotransferase activity, thus carrying out the corresponding step in lysine biosynthesis.</text>
</comment>
<sequence>MKDYKELWNSFFMDTYGQLDIAIEKGEGSYLYDVNGKEYIDFTSGIGVSSLGYGNKKLIEAITEQLHKVFHVSNIFYNTSTIEAGQKLIQRSGMKRVFYSNSGAEANEGAIKLARKYSFEKYGEGRGTIITLKQSFHGRTLAALTATGQEKFHNYFFPFPQGFKYVEASNFEALVNELDGTVCGIMMEAIQGEGGVHPLQKEFVKQVAELCKEKDILLMFDEVQCGVGRTGKFFGFNHFDVMPDIVTLAKGLGGGLPIGAILAGEKVEHTFKKGDHGSTFGGNPVALTASAVVLDEVCSEGFLEEIEKKGQLLMEAIKGLNSPKIKEVRGKGLMIGIEIEGESKLAQEKALSNGLLILTAGQNVVRLLPPLTISEEEIKKGVELLVQCI</sequence>
<gene>
    <name evidence="6" type="primary">argM</name>
    <name evidence="5" type="synonym">argD</name>
    <name evidence="6" type="ORF">CPJCM30710_11760</name>
</gene>
<keyword evidence="5" id="KW-0055">Arginine biosynthesis</keyword>
<protein>
    <recommendedName>
        <fullName evidence="5">Acetylornithine aminotransferase</fullName>
        <shortName evidence="5">ACOAT</shortName>
        <ecNumber evidence="5">2.6.1.11</ecNumber>
    </recommendedName>
</protein>
<feature type="binding site" evidence="5">
    <location>
        <begin position="103"/>
        <end position="104"/>
    </location>
    <ligand>
        <name>pyridoxal 5'-phosphate</name>
        <dbReference type="ChEBI" id="CHEBI:597326"/>
    </ligand>
</feature>
<dbReference type="NCBIfam" id="NF002325">
    <property type="entry name" value="PRK01278.1"/>
    <property type="match status" value="1"/>
</dbReference>
<comment type="subunit">
    <text evidence="5">Homodimer.</text>
</comment>
<dbReference type="FunFam" id="3.40.640.10:FF:000004">
    <property type="entry name" value="Acetylornithine aminotransferase"/>
    <property type="match status" value="1"/>
</dbReference>
<evidence type="ECO:0000256" key="4">
    <source>
        <dbReference type="ARBA" id="ARBA00022898"/>
    </source>
</evidence>
<dbReference type="SUPFAM" id="SSF53383">
    <property type="entry name" value="PLP-dependent transferases"/>
    <property type="match status" value="1"/>
</dbReference>
<comment type="similarity">
    <text evidence="5">Belongs to the class-III pyridoxal-phosphate-dependent aminotransferase family. ArgD subfamily.</text>
</comment>
<dbReference type="EC" id="2.6.1.11" evidence="5"/>
<accession>A0A919RZS2</accession>
<dbReference type="InterPro" id="IPR015424">
    <property type="entry name" value="PyrdxlP-dep_Trfase"/>
</dbReference>
<dbReference type="GO" id="GO:0003992">
    <property type="term" value="F:N2-acetyl-L-ornithine:2-oxoglutarate 5-aminotransferase activity"/>
    <property type="evidence" value="ECO:0007669"/>
    <property type="project" value="UniProtKB-UniRule"/>
</dbReference>
<dbReference type="InterPro" id="IPR004636">
    <property type="entry name" value="AcOrn/SuccOrn_fam"/>
</dbReference>
<dbReference type="InterPro" id="IPR050103">
    <property type="entry name" value="Class-III_PLP-dep_AT"/>
</dbReference>
<evidence type="ECO:0000256" key="3">
    <source>
        <dbReference type="ARBA" id="ARBA00022679"/>
    </source>
</evidence>
<keyword evidence="4 5" id="KW-0663">Pyridoxal phosphate</keyword>
<proteinExistence type="inferred from homology"/>
<dbReference type="GO" id="GO:0006526">
    <property type="term" value="P:L-arginine biosynthetic process"/>
    <property type="evidence" value="ECO:0007669"/>
    <property type="project" value="UniProtKB-UniRule"/>
</dbReference>
<evidence type="ECO:0000256" key="2">
    <source>
        <dbReference type="ARBA" id="ARBA00022605"/>
    </source>
</evidence>
<dbReference type="NCBIfam" id="TIGR00707">
    <property type="entry name" value="argD"/>
    <property type="match status" value="1"/>
</dbReference>
<feature type="binding site" evidence="5">
    <location>
        <position position="279"/>
    </location>
    <ligand>
        <name>pyridoxal 5'-phosphate</name>
        <dbReference type="ChEBI" id="CHEBI:597326"/>
    </ligand>
</feature>
<keyword evidence="3 5" id="KW-0808">Transferase</keyword>
<dbReference type="HAMAP" id="MF_01107">
    <property type="entry name" value="ArgD_aminotrans_3"/>
    <property type="match status" value="1"/>
</dbReference>
<keyword evidence="7" id="KW-1185">Reference proteome</keyword>
<evidence type="ECO:0000313" key="6">
    <source>
        <dbReference type="EMBL" id="GIM28510.1"/>
    </source>
</evidence>
<dbReference type="InterPro" id="IPR015422">
    <property type="entry name" value="PyrdxlP-dep_Trfase_small"/>
</dbReference>
<keyword evidence="5" id="KW-0963">Cytoplasm</keyword>
<comment type="cofactor">
    <cofactor evidence="5">
        <name>pyridoxal 5'-phosphate</name>
        <dbReference type="ChEBI" id="CHEBI:597326"/>
    </cofactor>
    <text evidence="5">Binds 1 pyridoxal phosphate per subunit.</text>
</comment>
<keyword evidence="1 5" id="KW-0032">Aminotransferase</keyword>